<reference evidence="3" key="1">
    <citation type="submission" date="2020-05" db="EMBL/GenBank/DDBJ databases">
        <title>Phylogenomic resolution of chytrid fungi.</title>
        <authorList>
            <person name="Stajich J.E."/>
            <person name="Amses K."/>
            <person name="Simmons R."/>
            <person name="Seto K."/>
            <person name="Myers J."/>
            <person name="Bonds A."/>
            <person name="Quandt C.A."/>
            <person name="Barry K."/>
            <person name="Liu P."/>
            <person name="Grigoriev I."/>
            <person name="Longcore J.E."/>
            <person name="James T.Y."/>
        </authorList>
    </citation>
    <scope>NUCLEOTIDE SEQUENCE</scope>
    <source>
        <strain evidence="3">JEL0476</strain>
    </source>
</reference>
<proteinExistence type="predicted"/>
<gene>
    <name evidence="3" type="ORF">HK099_006576</name>
</gene>
<dbReference type="InterPro" id="IPR006569">
    <property type="entry name" value="CID_dom"/>
</dbReference>
<dbReference type="Gene3D" id="1.25.40.90">
    <property type="match status" value="1"/>
</dbReference>
<comment type="caution">
    <text evidence="3">The sequence shown here is derived from an EMBL/GenBank/DDBJ whole genome shotgun (WGS) entry which is preliminary data.</text>
</comment>
<dbReference type="EMBL" id="JADGJW010000579">
    <property type="protein sequence ID" value="KAJ3214960.1"/>
    <property type="molecule type" value="Genomic_DNA"/>
</dbReference>
<evidence type="ECO:0000259" key="2">
    <source>
        <dbReference type="PROSITE" id="PS51391"/>
    </source>
</evidence>
<dbReference type="AlphaFoldDB" id="A0AAD5U299"/>
<name>A0AAD5U299_9FUNG</name>
<feature type="compositionally biased region" description="Polar residues" evidence="1">
    <location>
        <begin position="228"/>
        <end position="237"/>
    </location>
</feature>
<evidence type="ECO:0000313" key="4">
    <source>
        <dbReference type="Proteomes" id="UP001211065"/>
    </source>
</evidence>
<evidence type="ECO:0000313" key="3">
    <source>
        <dbReference type="EMBL" id="KAJ3214960.1"/>
    </source>
</evidence>
<feature type="compositionally biased region" description="Low complexity" evidence="1">
    <location>
        <begin position="110"/>
        <end position="140"/>
    </location>
</feature>
<dbReference type="InterPro" id="IPR008942">
    <property type="entry name" value="ENTH_VHS"/>
</dbReference>
<dbReference type="PROSITE" id="PS51391">
    <property type="entry name" value="CID"/>
    <property type="match status" value="1"/>
</dbReference>
<dbReference type="SUPFAM" id="SSF48464">
    <property type="entry name" value="ENTH/VHS domain"/>
    <property type="match status" value="1"/>
</dbReference>
<organism evidence="3 4">
    <name type="scientific">Clydaea vesicula</name>
    <dbReference type="NCBI Taxonomy" id="447962"/>
    <lineage>
        <taxon>Eukaryota</taxon>
        <taxon>Fungi</taxon>
        <taxon>Fungi incertae sedis</taxon>
        <taxon>Chytridiomycota</taxon>
        <taxon>Chytridiomycota incertae sedis</taxon>
        <taxon>Chytridiomycetes</taxon>
        <taxon>Lobulomycetales</taxon>
        <taxon>Lobulomycetaceae</taxon>
        <taxon>Clydaea</taxon>
    </lineage>
</organism>
<keyword evidence="4" id="KW-1185">Reference proteome</keyword>
<feature type="compositionally biased region" description="Polar residues" evidence="1">
    <location>
        <begin position="248"/>
        <end position="265"/>
    </location>
</feature>
<protein>
    <recommendedName>
        <fullName evidence="2">CID domain-containing protein</fullName>
    </recommendedName>
</protein>
<feature type="region of interest" description="Disordered" evidence="1">
    <location>
        <begin position="110"/>
        <end position="145"/>
    </location>
</feature>
<dbReference type="Proteomes" id="UP001211065">
    <property type="component" value="Unassembled WGS sequence"/>
</dbReference>
<sequence length="445" mass="49745">MYLIDSILKNVGEPYLKNFQLFIQDMFKLSFDAVHYDDKIKLIKLLNTWRPTFERKAGLFSKEILFNLDNFINSKGNNDFNILIQQNQNIHFNPNFKPQIHNYNTHLNTNSNSVTNTNNNNNIANPSTSLLTSSSNTNYDNNDDQVPRTLLKKKRAENNPKKKNQDHITVLSQLLHLVNAQTISSQQALEINQTLIKISSSTGTPPPQQKIPPATKKLRGGQSAGEPRQTQSHNNHPYQHGASKRAKGSNNVAYRGGSNQKQRVSQRGGIHHEKYYNQNQLGGDFSHERNQEDSNVFSPLLNQISQTQQPLMQHLSSSQQQAVTPIYSQQQPFHPTSFSQLSQMIPTTLYQQPQSGQQFSSLYTSTSQQPYNYQAAPNNAYFPNAVNASLPGTPPGGINLGVLNLLGVVGLGGVVGNDNNFSQTILQPGADIQKPVLDVLNLFNN</sequence>
<feature type="domain" description="CID" evidence="2">
    <location>
        <begin position="1"/>
        <end position="76"/>
    </location>
</feature>
<evidence type="ECO:0000256" key="1">
    <source>
        <dbReference type="SAM" id="MobiDB-lite"/>
    </source>
</evidence>
<accession>A0AAD5U299</accession>
<feature type="region of interest" description="Disordered" evidence="1">
    <location>
        <begin position="198"/>
        <end position="268"/>
    </location>
</feature>